<evidence type="ECO:0000313" key="7">
    <source>
        <dbReference type="Proteomes" id="UP001524587"/>
    </source>
</evidence>
<dbReference type="Gene3D" id="3.40.190.10">
    <property type="entry name" value="Periplasmic binding protein-like II"/>
    <property type="match status" value="2"/>
</dbReference>
<keyword evidence="3" id="KW-0238">DNA-binding</keyword>
<dbReference type="PROSITE" id="PS50931">
    <property type="entry name" value="HTH_LYSR"/>
    <property type="match status" value="1"/>
</dbReference>
<keyword evidence="2" id="KW-0805">Transcription regulation</keyword>
<keyword evidence="7" id="KW-1185">Reference proteome</keyword>
<proteinExistence type="inferred from homology"/>
<dbReference type="RefSeq" id="WP_422862293.1">
    <property type="nucleotide sequence ID" value="NZ_JAMSKV010000001.1"/>
</dbReference>
<accession>A0ABT1W1U4</accession>
<dbReference type="SUPFAM" id="SSF46785">
    <property type="entry name" value="Winged helix' DNA-binding domain"/>
    <property type="match status" value="1"/>
</dbReference>
<feature type="domain" description="HTH lysR-type" evidence="5">
    <location>
        <begin position="2"/>
        <end position="59"/>
    </location>
</feature>
<name>A0ABT1W1U4_9PROT</name>
<dbReference type="Pfam" id="PF00126">
    <property type="entry name" value="HTH_1"/>
    <property type="match status" value="1"/>
</dbReference>
<dbReference type="InterPro" id="IPR000847">
    <property type="entry name" value="LysR_HTH_N"/>
</dbReference>
<dbReference type="InterPro" id="IPR036388">
    <property type="entry name" value="WH-like_DNA-bd_sf"/>
</dbReference>
<evidence type="ECO:0000256" key="4">
    <source>
        <dbReference type="ARBA" id="ARBA00023163"/>
    </source>
</evidence>
<evidence type="ECO:0000256" key="1">
    <source>
        <dbReference type="ARBA" id="ARBA00009437"/>
    </source>
</evidence>
<evidence type="ECO:0000256" key="2">
    <source>
        <dbReference type="ARBA" id="ARBA00023015"/>
    </source>
</evidence>
<reference evidence="6 7" key="1">
    <citation type="submission" date="2022-06" db="EMBL/GenBank/DDBJ databases">
        <title>Endosaccharibacter gen. nov., sp. nov., endophytic bacteria isolated from sugarcane.</title>
        <authorList>
            <person name="Pitiwittayakul N."/>
            <person name="Yukphan P."/>
            <person name="Charoenyingcharoen P."/>
            <person name="Tanasupawat S."/>
        </authorList>
    </citation>
    <scope>NUCLEOTIDE SEQUENCE [LARGE SCALE GENOMIC DNA]</scope>
    <source>
        <strain evidence="6 7">KSS8</strain>
    </source>
</reference>
<comment type="caution">
    <text evidence="6">The sequence shown here is derived from an EMBL/GenBank/DDBJ whole genome shotgun (WGS) entry which is preliminary data.</text>
</comment>
<gene>
    <name evidence="6" type="ORF">NFI95_00065</name>
</gene>
<dbReference type="Proteomes" id="UP001524587">
    <property type="component" value="Unassembled WGS sequence"/>
</dbReference>
<dbReference type="Pfam" id="PF03466">
    <property type="entry name" value="LysR_substrate"/>
    <property type="match status" value="1"/>
</dbReference>
<protein>
    <submittedName>
        <fullName evidence="6">LysR family transcriptional regulator</fullName>
    </submittedName>
</protein>
<dbReference type="InterPro" id="IPR036390">
    <property type="entry name" value="WH_DNA-bd_sf"/>
</dbReference>
<dbReference type="SUPFAM" id="SSF53850">
    <property type="entry name" value="Periplasmic binding protein-like II"/>
    <property type="match status" value="1"/>
</dbReference>
<dbReference type="EMBL" id="JAMSKV010000001">
    <property type="protein sequence ID" value="MCQ8276844.1"/>
    <property type="molecule type" value="Genomic_DNA"/>
</dbReference>
<sequence length="296" mass="30700">MLDLFSVRLFILTVEFGSLTRAAEAAGTVQPVVSARLKGLEAALGRRLLERTPRFVRPTADGTVFLAKAQALMAAHDDAASLRGGPAERFAIGFSDHALGAGLERMLGRLRNALPPGSVIDLRLDLSQRLRAAFDDGLLDAVIVRREAGGSDGEVLGHDRLGWRAGGIAPDTDGTIPLLLLHAPCGVRGLAIRRLDAAGLRWREAFSGGSCATLLAAVRAGLGVAPMGAIASGGMEDAGPRLGLPDLPESEIVMFARAATPAARSAIRTLEASVRGWLRGPASSPVANRDGAAAAA</sequence>
<dbReference type="PANTHER" id="PTHR30579:SF7">
    <property type="entry name" value="HTH-TYPE TRANSCRIPTIONAL REGULATOR LRHA-RELATED"/>
    <property type="match status" value="1"/>
</dbReference>
<dbReference type="PANTHER" id="PTHR30579">
    <property type="entry name" value="TRANSCRIPTIONAL REGULATOR"/>
    <property type="match status" value="1"/>
</dbReference>
<comment type="similarity">
    <text evidence="1">Belongs to the LysR transcriptional regulatory family.</text>
</comment>
<evidence type="ECO:0000313" key="6">
    <source>
        <dbReference type="EMBL" id="MCQ8276844.1"/>
    </source>
</evidence>
<evidence type="ECO:0000256" key="3">
    <source>
        <dbReference type="ARBA" id="ARBA00023125"/>
    </source>
</evidence>
<dbReference type="Gene3D" id="1.10.10.10">
    <property type="entry name" value="Winged helix-like DNA-binding domain superfamily/Winged helix DNA-binding domain"/>
    <property type="match status" value="1"/>
</dbReference>
<organism evidence="6 7">
    <name type="scientific">Endosaccharibacter trunci</name>
    <dbReference type="NCBI Taxonomy" id="2812733"/>
    <lineage>
        <taxon>Bacteria</taxon>
        <taxon>Pseudomonadati</taxon>
        <taxon>Pseudomonadota</taxon>
        <taxon>Alphaproteobacteria</taxon>
        <taxon>Acetobacterales</taxon>
        <taxon>Acetobacteraceae</taxon>
        <taxon>Endosaccharibacter</taxon>
    </lineage>
</organism>
<dbReference type="InterPro" id="IPR050176">
    <property type="entry name" value="LTTR"/>
</dbReference>
<keyword evidence="4" id="KW-0804">Transcription</keyword>
<dbReference type="InterPro" id="IPR005119">
    <property type="entry name" value="LysR_subst-bd"/>
</dbReference>
<evidence type="ECO:0000259" key="5">
    <source>
        <dbReference type="PROSITE" id="PS50931"/>
    </source>
</evidence>